<gene>
    <name evidence="2" type="ORF">LTRI10_LOCUS40324</name>
</gene>
<dbReference type="Proteomes" id="UP001497516">
    <property type="component" value="Chromosome 7"/>
</dbReference>
<protein>
    <recommendedName>
        <fullName evidence="4">Secreted protein</fullName>
    </recommendedName>
</protein>
<organism evidence="2 3">
    <name type="scientific">Linum trigynum</name>
    <dbReference type="NCBI Taxonomy" id="586398"/>
    <lineage>
        <taxon>Eukaryota</taxon>
        <taxon>Viridiplantae</taxon>
        <taxon>Streptophyta</taxon>
        <taxon>Embryophyta</taxon>
        <taxon>Tracheophyta</taxon>
        <taxon>Spermatophyta</taxon>
        <taxon>Magnoliopsida</taxon>
        <taxon>eudicotyledons</taxon>
        <taxon>Gunneridae</taxon>
        <taxon>Pentapetalae</taxon>
        <taxon>rosids</taxon>
        <taxon>fabids</taxon>
        <taxon>Malpighiales</taxon>
        <taxon>Linaceae</taxon>
        <taxon>Linum</taxon>
    </lineage>
</organism>
<name>A0AAV2FRF8_9ROSI</name>
<evidence type="ECO:0000256" key="1">
    <source>
        <dbReference type="SAM" id="SignalP"/>
    </source>
</evidence>
<dbReference type="EMBL" id="OZ034820">
    <property type="protein sequence ID" value="CAL1400178.1"/>
    <property type="molecule type" value="Genomic_DNA"/>
</dbReference>
<keyword evidence="3" id="KW-1185">Reference proteome</keyword>
<sequence>MAAAAAASTLYLLPFISCSSPAPCSTASSSPFLVHLSSSNSFGSAALNFSFPRALKFRREKAPSNRYSPVVHAPSGVKL</sequence>
<accession>A0AAV2FRF8</accession>
<proteinExistence type="predicted"/>
<reference evidence="2 3" key="1">
    <citation type="submission" date="2024-04" db="EMBL/GenBank/DDBJ databases">
        <authorList>
            <person name="Fracassetti M."/>
        </authorList>
    </citation>
    <scope>NUCLEOTIDE SEQUENCE [LARGE SCALE GENOMIC DNA]</scope>
</reference>
<evidence type="ECO:0008006" key="4">
    <source>
        <dbReference type="Google" id="ProtNLM"/>
    </source>
</evidence>
<dbReference type="AlphaFoldDB" id="A0AAV2FRF8"/>
<feature type="signal peptide" evidence="1">
    <location>
        <begin position="1"/>
        <end position="18"/>
    </location>
</feature>
<feature type="chain" id="PRO_5043359886" description="Secreted protein" evidence="1">
    <location>
        <begin position="19"/>
        <end position="79"/>
    </location>
</feature>
<evidence type="ECO:0000313" key="2">
    <source>
        <dbReference type="EMBL" id="CAL1400178.1"/>
    </source>
</evidence>
<keyword evidence="1" id="KW-0732">Signal</keyword>
<evidence type="ECO:0000313" key="3">
    <source>
        <dbReference type="Proteomes" id="UP001497516"/>
    </source>
</evidence>